<name>A0AAV2N3E9_9HYME</name>
<evidence type="ECO:0000313" key="2">
    <source>
        <dbReference type="Proteomes" id="UP001497644"/>
    </source>
</evidence>
<organism evidence="1 2">
    <name type="scientific">Lasius platythorax</name>
    <dbReference type="NCBI Taxonomy" id="488582"/>
    <lineage>
        <taxon>Eukaryota</taxon>
        <taxon>Metazoa</taxon>
        <taxon>Ecdysozoa</taxon>
        <taxon>Arthropoda</taxon>
        <taxon>Hexapoda</taxon>
        <taxon>Insecta</taxon>
        <taxon>Pterygota</taxon>
        <taxon>Neoptera</taxon>
        <taxon>Endopterygota</taxon>
        <taxon>Hymenoptera</taxon>
        <taxon>Apocrita</taxon>
        <taxon>Aculeata</taxon>
        <taxon>Formicoidea</taxon>
        <taxon>Formicidae</taxon>
        <taxon>Formicinae</taxon>
        <taxon>Lasius</taxon>
        <taxon>Lasius</taxon>
    </lineage>
</organism>
<reference evidence="1 2" key="1">
    <citation type="submission" date="2024-04" db="EMBL/GenBank/DDBJ databases">
        <authorList>
            <consortium name="Molecular Ecology Group"/>
        </authorList>
    </citation>
    <scope>NUCLEOTIDE SEQUENCE [LARGE SCALE GENOMIC DNA]</scope>
</reference>
<sequence>MGQYVNICIEYRKIAWWRCSKVSSTHVSVFNNPTRLCKTISVFFWENIALSSAFLNSHSIVTTYIPERSGVAKDKRNISSPVTVLRVNLGAGRLILRPKLL</sequence>
<evidence type="ECO:0000313" key="1">
    <source>
        <dbReference type="EMBL" id="CAL1674080.1"/>
    </source>
</evidence>
<dbReference type="Proteomes" id="UP001497644">
    <property type="component" value="Chromosome 1"/>
</dbReference>
<proteinExistence type="predicted"/>
<dbReference type="EMBL" id="OZ034824">
    <property type="protein sequence ID" value="CAL1674080.1"/>
    <property type="molecule type" value="Genomic_DNA"/>
</dbReference>
<gene>
    <name evidence="1" type="ORF">LPLAT_LOCUS838</name>
</gene>
<keyword evidence="2" id="KW-1185">Reference proteome</keyword>
<accession>A0AAV2N3E9</accession>
<dbReference type="AlphaFoldDB" id="A0AAV2N3E9"/>
<protein>
    <submittedName>
        <fullName evidence="1">Uncharacterized protein</fullName>
    </submittedName>
</protein>